<evidence type="ECO:0000256" key="2">
    <source>
        <dbReference type="ARBA" id="ARBA00023157"/>
    </source>
</evidence>
<keyword evidence="5" id="KW-1185">Reference proteome</keyword>
<dbReference type="InterPro" id="IPR057774">
    <property type="entry name" value="D8C_UMOD/GP2/OIT3-like"/>
</dbReference>
<dbReference type="EMBL" id="JARQWQ010000041">
    <property type="protein sequence ID" value="KAK2559145.1"/>
    <property type="molecule type" value="Genomic_DNA"/>
</dbReference>
<proteinExistence type="predicted"/>
<reference evidence="4" key="1">
    <citation type="journal article" date="2023" name="G3 (Bethesda)">
        <title>Whole genome assembly and annotation of the endangered Caribbean coral Acropora cervicornis.</title>
        <authorList>
            <person name="Selwyn J.D."/>
            <person name="Vollmer S.V."/>
        </authorList>
    </citation>
    <scope>NUCLEOTIDE SEQUENCE</scope>
    <source>
        <strain evidence="4">K2</strain>
    </source>
</reference>
<dbReference type="Pfam" id="PF23283">
    <property type="entry name" value="D8C_UMOD"/>
    <property type="match status" value="1"/>
</dbReference>
<accession>A0AAD9V3A2</accession>
<evidence type="ECO:0000259" key="3">
    <source>
        <dbReference type="Pfam" id="PF23283"/>
    </source>
</evidence>
<dbReference type="AlphaFoldDB" id="A0AAD9V3A2"/>
<evidence type="ECO:0000313" key="4">
    <source>
        <dbReference type="EMBL" id="KAK2559145.1"/>
    </source>
</evidence>
<sequence>MTLKVCDVLGKFPRTTYCGRGTSSYIRIGCFKDRYRPRALPELLANYRGTLDWRNLKKVVEDCASEAYLRNYLYFSIQFYGECWSGKNAPLTYDHYGPSSNCYFDVGKQFTNVVYRLVGDEKECLNYATLTSANRSSSYSLPAAGSSASCDSDLTPQWYRFLLPAGVQMASSYVPPRKCATELSGWLASEQPNMTDGIVNGKVCFSLELQECAVSQTIQVRNCGRFYVYKLQPTMYCPLRFCGH</sequence>
<keyword evidence="2" id="KW-1015">Disulfide bond</keyword>
<reference evidence="4" key="2">
    <citation type="journal article" date="2023" name="Science">
        <title>Genomic signatures of disease resistance in endangered staghorn corals.</title>
        <authorList>
            <person name="Vollmer S.V."/>
            <person name="Selwyn J.D."/>
            <person name="Despard B.A."/>
            <person name="Roesel C.L."/>
        </authorList>
    </citation>
    <scope>NUCLEOTIDE SEQUENCE</scope>
    <source>
        <strain evidence="4">K2</strain>
    </source>
</reference>
<organism evidence="4 5">
    <name type="scientific">Acropora cervicornis</name>
    <name type="common">Staghorn coral</name>
    <dbReference type="NCBI Taxonomy" id="6130"/>
    <lineage>
        <taxon>Eukaryota</taxon>
        <taxon>Metazoa</taxon>
        <taxon>Cnidaria</taxon>
        <taxon>Anthozoa</taxon>
        <taxon>Hexacorallia</taxon>
        <taxon>Scleractinia</taxon>
        <taxon>Astrocoeniina</taxon>
        <taxon>Acroporidae</taxon>
        <taxon>Acropora</taxon>
    </lineage>
</organism>
<evidence type="ECO:0000256" key="1">
    <source>
        <dbReference type="ARBA" id="ARBA00022729"/>
    </source>
</evidence>
<comment type="caution">
    <text evidence="4">The sequence shown here is derived from an EMBL/GenBank/DDBJ whole genome shotgun (WGS) entry which is preliminary data.</text>
</comment>
<protein>
    <submittedName>
        <fullName evidence="4">Pancreatic secretory granule membrane major glycoprotein GP2</fullName>
    </submittedName>
</protein>
<keyword evidence="1" id="KW-0732">Signal</keyword>
<feature type="domain" description="UMOD/GP2/OIT3-like D8C" evidence="3">
    <location>
        <begin position="164"/>
        <end position="242"/>
    </location>
</feature>
<evidence type="ECO:0000313" key="5">
    <source>
        <dbReference type="Proteomes" id="UP001249851"/>
    </source>
</evidence>
<gene>
    <name evidence="4" type="ORF">P5673_018271</name>
</gene>
<name>A0AAD9V3A2_ACRCE</name>
<dbReference type="Proteomes" id="UP001249851">
    <property type="component" value="Unassembled WGS sequence"/>
</dbReference>